<dbReference type="InterPro" id="IPR049900">
    <property type="entry name" value="PKS_mFAS_DH"/>
</dbReference>
<dbReference type="Pfam" id="PF00698">
    <property type="entry name" value="Acyl_transf_1"/>
    <property type="match status" value="1"/>
</dbReference>
<evidence type="ECO:0000313" key="11">
    <source>
        <dbReference type="EMBL" id="KAL0060422.1"/>
    </source>
</evidence>
<dbReference type="InterPro" id="IPR016039">
    <property type="entry name" value="Thiolase-like"/>
</dbReference>
<dbReference type="CDD" id="cd00833">
    <property type="entry name" value="PKS"/>
    <property type="match status" value="1"/>
</dbReference>
<dbReference type="SMART" id="SM00825">
    <property type="entry name" value="PKS_KS"/>
    <property type="match status" value="1"/>
</dbReference>
<comment type="pathway">
    <text evidence="1">Secondary metabolite biosynthesis.</text>
</comment>
<keyword evidence="2" id="KW-0596">Phosphopantetheine</keyword>
<dbReference type="SUPFAM" id="SSF53901">
    <property type="entry name" value="Thiolase-like"/>
    <property type="match status" value="1"/>
</dbReference>
<dbReference type="PROSITE" id="PS00606">
    <property type="entry name" value="KS3_1"/>
    <property type="match status" value="1"/>
</dbReference>
<dbReference type="EMBL" id="JBBXMP010000177">
    <property type="protein sequence ID" value="KAL0060422.1"/>
    <property type="molecule type" value="Genomic_DNA"/>
</dbReference>
<evidence type="ECO:0000256" key="3">
    <source>
        <dbReference type="ARBA" id="ARBA00022553"/>
    </source>
</evidence>
<dbReference type="InterPro" id="IPR001227">
    <property type="entry name" value="Ac_transferase_dom_sf"/>
</dbReference>
<dbReference type="Pfam" id="PF08659">
    <property type="entry name" value="KR"/>
    <property type="match status" value="1"/>
</dbReference>
<feature type="region of interest" description="C-terminal hotdog fold" evidence="7">
    <location>
        <begin position="905"/>
        <end position="1051"/>
    </location>
</feature>
<keyword evidence="3" id="KW-0597">Phosphoprotein</keyword>
<dbReference type="SUPFAM" id="SSF51735">
    <property type="entry name" value="NAD(P)-binding Rossmann-fold domains"/>
    <property type="match status" value="2"/>
</dbReference>
<evidence type="ECO:0000259" key="9">
    <source>
        <dbReference type="PROSITE" id="PS52004"/>
    </source>
</evidence>
<feature type="region of interest" description="N-terminal hotdog fold" evidence="7">
    <location>
        <begin position="760"/>
        <end position="893"/>
    </location>
</feature>
<dbReference type="SMART" id="SM00822">
    <property type="entry name" value="PKS_KR"/>
    <property type="match status" value="1"/>
</dbReference>
<dbReference type="InterPro" id="IPR016035">
    <property type="entry name" value="Acyl_Trfase/lysoPLipase"/>
</dbReference>
<dbReference type="InterPro" id="IPR014031">
    <property type="entry name" value="Ketoacyl_synth_C"/>
</dbReference>
<dbReference type="InterPro" id="IPR042104">
    <property type="entry name" value="PKS_dehydratase_sf"/>
</dbReference>
<dbReference type="InterPro" id="IPR009081">
    <property type="entry name" value="PP-bd_ACP"/>
</dbReference>
<feature type="active site" description="Proton acceptor; for dehydratase activity" evidence="7">
    <location>
        <position position="800"/>
    </location>
</feature>
<dbReference type="Gene3D" id="3.40.50.720">
    <property type="entry name" value="NAD(P)-binding Rossmann-like Domain"/>
    <property type="match status" value="2"/>
</dbReference>
<gene>
    <name evidence="11" type="primary">pks3</name>
    <name evidence="11" type="ORF">AAF712_012791</name>
</gene>
<evidence type="ECO:0000256" key="8">
    <source>
        <dbReference type="SAM" id="MobiDB-lite"/>
    </source>
</evidence>
<dbReference type="Pfam" id="PF07993">
    <property type="entry name" value="NAD_binding_4"/>
    <property type="match status" value="1"/>
</dbReference>
<dbReference type="InterPro" id="IPR049551">
    <property type="entry name" value="PKS_DH_C"/>
</dbReference>
<dbReference type="Gene3D" id="3.40.366.10">
    <property type="entry name" value="Malonyl-Coenzyme A Acyl Carrier Protein, domain 2"/>
    <property type="match status" value="1"/>
</dbReference>
<keyword evidence="4" id="KW-0808">Transferase</keyword>
<feature type="active site" description="Proton donor; for dehydratase activity" evidence="7">
    <location>
        <position position="964"/>
    </location>
</feature>
<dbReference type="Gene3D" id="3.10.129.110">
    <property type="entry name" value="Polyketide synthase dehydratase"/>
    <property type="match status" value="1"/>
</dbReference>
<feature type="compositionally biased region" description="Polar residues" evidence="8">
    <location>
        <begin position="2685"/>
        <end position="2694"/>
    </location>
</feature>
<comment type="caution">
    <text evidence="11">The sequence shown here is derived from an EMBL/GenBank/DDBJ whole genome shotgun (WGS) entry which is preliminary data.</text>
</comment>
<dbReference type="InterPro" id="IPR057326">
    <property type="entry name" value="KR_dom"/>
</dbReference>
<feature type="region of interest" description="Disordered" evidence="8">
    <location>
        <begin position="2667"/>
        <end position="2708"/>
    </location>
</feature>
<keyword evidence="6" id="KW-0511">Multifunctional enzyme</keyword>
<dbReference type="InterPro" id="IPR013120">
    <property type="entry name" value="FAR_NAD-bd"/>
</dbReference>
<evidence type="ECO:0000256" key="5">
    <source>
        <dbReference type="ARBA" id="ARBA00023026"/>
    </source>
</evidence>
<feature type="compositionally biased region" description="Basic and acidic residues" evidence="8">
    <location>
        <begin position="2695"/>
        <end position="2708"/>
    </location>
</feature>
<evidence type="ECO:0000256" key="1">
    <source>
        <dbReference type="ARBA" id="ARBA00005179"/>
    </source>
</evidence>
<dbReference type="Pfam" id="PF00550">
    <property type="entry name" value="PP-binding"/>
    <property type="match status" value="1"/>
</dbReference>
<dbReference type="InterPro" id="IPR020841">
    <property type="entry name" value="PKS_Beta-ketoAc_synthase_dom"/>
</dbReference>
<organism evidence="11 12">
    <name type="scientific">Marasmius tenuissimus</name>
    <dbReference type="NCBI Taxonomy" id="585030"/>
    <lineage>
        <taxon>Eukaryota</taxon>
        <taxon>Fungi</taxon>
        <taxon>Dikarya</taxon>
        <taxon>Basidiomycota</taxon>
        <taxon>Agaricomycotina</taxon>
        <taxon>Agaricomycetes</taxon>
        <taxon>Agaricomycetidae</taxon>
        <taxon>Agaricales</taxon>
        <taxon>Marasmiineae</taxon>
        <taxon>Marasmiaceae</taxon>
        <taxon>Marasmius</taxon>
    </lineage>
</organism>
<dbReference type="Gene3D" id="3.40.47.10">
    <property type="match status" value="1"/>
</dbReference>
<sequence length="2708" mass="295940">MDTVVDPANVTTRGSLAGYPYMTANRVSYHLDLRGPSIPTTTACSASASALHLAVQAIRAGDCDAAVVGACQLNFGLEDWLQYSDAKVLSPDGKCKPFSQFADGFGRGEGVASIVLKSLGCAQKDGDKVYGVAKIIGTGLSSAGSLAPVYAPVAEAQADAMRRAFNGTMHVPAEVDYVEAHATVNPKPGTSAGDPTEANWIGENFKRPDALVRVGSVKGNIGHLEAVSFFASISKACSIFSTGLIPPTVNVTQPTRNPKIHWDEYRLHVVTETTRLKVRDNSKNALIAVAGSGIGGVNGHCLLEEPLKPNTNRSHYNGTSWLLIGGGLSLRSATAVCESLQKHEQSVDIATLAWTYGRRSRSMTWKSYALHHPEGGLSRFSAPVLSSRSPPPLVFVFSGQGSQHLRMGKQLFKEFPFFQQNILELDNVYCSTMGHSLIQHYGLFADVQAEKPLPDTWPITVILPSLAIIQIAVFNLLRQLGISPDVVVGHSAGEAVMFYASGSLTQEAALQLAIARAVALSSVEDLNDDAGMLALGCGAPVALEIIKEVMDSVAHGSQLILELACENSPTAVTLSGHSELLDHALRIASTRQLFARKLRTRVAVHSAIMEHCREQYHTGVSGVLSTSVVSQPHVETYSTVTGSMQTDGPTVRYMWDNTRLPVDFVSTISLIHQNHPNAVYVEISPHPALTSYIELMTERPVVCPLRRPGKIRSYRDDESYVLLDCFGKLAVQGMTTIDFSGLGPANLQDDSSIPTYPFSHKHIPLPKASSIDVTIQEHYGPLNYKNMKFSIADHAQLAEHIIREEAILPATGYLEMAFERGARLLWDVRFDTALPILQHPTSSVSFQLEETRWAVESIRSQDYSPPVTTGDGKKSPSVRQHATGFMSFSSQACGPPLDIPAIKDRCKLLDIDIYDTMKHFAQFGPSYQRIERVYMAGDEGLVVVRGTDISLGLPGYTVHPILLDACIHGAVNPIFTQNTDTNSYYLPSKLKMIRVHRSSVHLQDCLLSHIRLKEWKYNELEYDVLIVDAQGQRLVELQGLIVTRHEIIPALPGRPHLDLSYQRFDLPILPSSLDTLGAQTLEDAVAPVVENIARLGQKQVIRILSLGSSAILDATESIFSSSPDVFLDCYLDRTYHHRLAGNRNLTIRVTASPEILSTPFDLVVMEGTNHSLSLLSTMLTPGGKVLMKRETEIANEFRTEATASLRIQAVRSSPDSVLIEAQNSTLSTFDGSSTYLDTPVINFELGRELDIRSQILLHDTSSVPIWIQAFDDIHGGAARGFCRSLSRELSGSIRLAVFQGEWSMDRRLQFINTLSSLSGLSDELEVLVDPAGILYVPRFVPAAHVAPSAQGEELEYGVNGIDEIVEQTPPSESEDFIAIHISTISTYSLGGMVSIFGQVASSSAMGLLEGMPVVAVCSSPTSNIALVHEGQICPRPGIGATDINNLLPLLVAVCGLGMRSFTNRNGRKLMTRISVIASHDTLALSLVPLLQDQGFSVSLLPSQELLFEDIRFLESSRYIFCESIPTVWAQIVGGLSARASIYQWGKDFNQSLIRDPWLIRETLTQILPLVTPFLSSLGSALDIRDVVADPTSARKSLLDPHKTYLLVGGIGSLGLHITLWMYQNGARHIILTSRSGEATLAQRKNPLALRILSYLRTLGGISVRLEACDATSLDDMQKLIESAGPSSIGGCMMLIVVLSDRMYRMHDKESYQRAVEPKVAAFEVLRRCMDLDNLDFLVAFSSSATFGCAGQTNYSSGNTAVDSQIRQLSNAFTLVAPVVVDTIVATDSERLEPDARLSYIMSWAMSARQICAALGDGLCKLKLGIPLRQVIPDLNWEEVSASFGPSSLYAHMVSFPPTDVDMPPAWSLTNEAVVSLVCEILELPREDLDPEVPLTSYGLDSLSAGRLSIALKPYGSLTQARLLADLSTASILKRLKESLASKEPTKTSDSEGHPLSVVDKVKFMQDLVTEYSSDFPKSVSRREGETQRVVLLTASTGHLGSYTLMSLVSDPTVTHIYTLNRRGNTSPESRQRQVLAGCGLDPADVFNSQKVTWLKGDLTQTHLGLEEGIFAEIKARVTDVVHFAWQVNFNLELSAFTSSLRGLRNLLDFAIESGACFVFASSVAVLANGSEGAITGVEHVGAESAVGIGYSESKWVGEKIIFAASESTGLESTVVRVGQLCGAVRSGTWNVKEWFPAMVQLSSVIKVLPGDTRRVSWLPIDVAAQAMVDMLQRPAETSRSSSGSIRALAHPCPAPWQMISAVLADELNAAIVSYPEWLKCVEELLGAPNSEHLSAKRLLPFFRGLDSSGDLGLETRDAFGLAQMQIPSEMLGNVSPLTEREVQSWAHSGCSESFYKKEIANGIDTEPSKSAEERLKMLEILKKFEESNLEDEGIFDNEEEEVDDDDNFEDRFRGIDIENAAYEDIWERLTGDERKKFIKATDNPDSDLRRGFVFSEEHCKPWWEGHLEDEQEAAHPTPMKVPSTMVKATSIPTGPPLIYNLCAICIAYAFTTRHLNACPLAKGPERDAKEMIEQLVPFLTEKKSTILHTDLDGVVTDLWSRFEEGLISNRTMSTLLNDAAHLIRSRPPIVLLSQSGFGSQEPGYADVESHPNRYLGCALSDLQRVFASSKHITHKLLFYASHVLSTPSAVFQSLAVDLEDRSKEFGRVDNGVNSEPITVADTPGQEHTNASKTGLSREDQRKSLITEL</sequence>
<dbReference type="InterPro" id="IPR036291">
    <property type="entry name" value="NAD(P)-bd_dom_sf"/>
</dbReference>
<dbReference type="SUPFAM" id="SSF47336">
    <property type="entry name" value="ACP-like"/>
    <property type="match status" value="1"/>
</dbReference>
<dbReference type="InterPro" id="IPR032821">
    <property type="entry name" value="PKS_assoc"/>
</dbReference>
<feature type="domain" description="Ketosynthase family 3 (KS3)" evidence="9">
    <location>
        <begin position="1"/>
        <end position="305"/>
    </location>
</feature>
<dbReference type="PANTHER" id="PTHR43775:SF37">
    <property type="entry name" value="SI:DKEY-61P9.11"/>
    <property type="match status" value="1"/>
</dbReference>
<dbReference type="InterPro" id="IPR018201">
    <property type="entry name" value="Ketoacyl_synth_AS"/>
</dbReference>
<dbReference type="InterPro" id="IPR014043">
    <property type="entry name" value="Acyl_transferase_dom"/>
</dbReference>
<evidence type="ECO:0000256" key="2">
    <source>
        <dbReference type="ARBA" id="ARBA00022450"/>
    </source>
</evidence>
<dbReference type="Pfam" id="PF00109">
    <property type="entry name" value="ketoacyl-synt"/>
    <property type="match status" value="1"/>
</dbReference>
<evidence type="ECO:0000256" key="4">
    <source>
        <dbReference type="ARBA" id="ARBA00022679"/>
    </source>
</evidence>
<name>A0ABR2ZFJ4_9AGAR</name>
<dbReference type="PANTHER" id="PTHR43775">
    <property type="entry name" value="FATTY ACID SYNTHASE"/>
    <property type="match status" value="1"/>
</dbReference>
<dbReference type="SMART" id="SM00827">
    <property type="entry name" value="PKS_AT"/>
    <property type="match status" value="1"/>
</dbReference>
<reference evidence="11 12" key="1">
    <citation type="submission" date="2024-05" db="EMBL/GenBank/DDBJ databases">
        <title>A draft genome resource for the thread blight pathogen Marasmius tenuissimus strain MS-2.</title>
        <authorList>
            <person name="Yulfo-Soto G.E."/>
            <person name="Baruah I.K."/>
            <person name="Amoako-Attah I."/>
            <person name="Bukari Y."/>
            <person name="Meinhardt L.W."/>
            <person name="Bailey B.A."/>
            <person name="Cohen S.P."/>
        </authorList>
    </citation>
    <scope>NUCLEOTIDE SEQUENCE [LARGE SCALE GENOMIC DNA]</scope>
    <source>
        <strain evidence="11 12">MS-2</strain>
    </source>
</reference>
<dbReference type="InterPro" id="IPR013968">
    <property type="entry name" value="PKS_KR"/>
</dbReference>
<feature type="domain" description="PKS/mFAS DH" evidence="10">
    <location>
        <begin position="760"/>
        <end position="1051"/>
    </location>
</feature>
<keyword evidence="5" id="KW-0843">Virulence</keyword>
<dbReference type="Pfam" id="PF02801">
    <property type="entry name" value="Ketoacyl-synt_C"/>
    <property type="match status" value="1"/>
</dbReference>
<evidence type="ECO:0000313" key="12">
    <source>
        <dbReference type="Proteomes" id="UP001437256"/>
    </source>
</evidence>
<dbReference type="Proteomes" id="UP001437256">
    <property type="component" value="Unassembled WGS sequence"/>
</dbReference>
<dbReference type="Gene3D" id="1.10.1200.10">
    <property type="entry name" value="ACP-like"/>
    <property type="match status" value="1"/>
</dbReference>
<evidence type="ECO:0000256" key="7">
    <source>
        <dbReference type="PROSITE-ProRule" id="PRU01363"/>
    </source>
</evidence>
<dbReference type="Pfam" id="PF16197">
    <property type="entry name" value="KAsynt_C_assoc"/>
    <property type="match status" value="1"/>
</dbReference>
<dbReference type="SUPFAM" id="SSF52151">
    <property type="entry name" value="FabD/lysophospholipase-like"/>
    <property type="match status" value="1"/>
</dbReference>
<dbReference type="PROSITE" id="PS52004">
    <property type="entry name" value="KS3_2"/>
    <property type="match status" value="1"/>
</dbReference>
<evidence type="ECO:0000259" key="10">
    <source>
        <dbReference type="PROSITE" id="PS52019"/>
    </source>
</evidence>
<accession>A0ABR2ZFJ4</accession>
<dbReference type="Pfam" id="PF14765">
    <property type="entry name" value="PS-DH"/>
    <property type="match status" value="1"/>
</dbReference>
<evidence type="ECO:0000256" key="6">
    <source>
        <dbReference type="ARBA" id="ARBA00023268"/>
    </source>
</evidence>
<dbReference type="InterPro" id="IPR014030">
    <property type="entry name" value="Ketoacyl_synth_N"/>
</dbReference>
<dbReference type="InterPro" id="IPR036736">
    <property type="entry name" value="ACP-like_sf"/>
</dbReference>
<dbReference type="InterPro" id="IPR050091">
    <property type="entry name" value="PKS_NRPS_Biosynth_Enz"/>
</dbReference>
<keyword evidence="12" id="KW-1185">Reference proteome</keyword>
<protein>
    <submittedName>
        <fullName evidence="11">Mycolipanoate synthase</fullName>
    </submittedName>
</protein>
<proteinExistence type="predicted"/>
<dbReference type="PROSITE" id="PS52019">
    <property type="entry name" value="PKS_MFAS_DH"/>
    <property type="match status" value="1"/>
</dbReference>